<keyword evidence="1" id="KW-0472">Membrane</keyword>
<proteinExistence type="predicted"/>
<dbReference type="Gene3D" id="3.60.21.10">
    <property type="match status" value="1"/>
</dbReference>
<evidence type="ECO:0000259" key="2">
    <source>
        <dbReference type="Pfam" id="PF00149"/>
    </source>
</evidence>
<dbReference type="InterPro" id="IPR029052">
    <property type="entry name" value="Metallo-depent_PP-like"/>
</dbReference>
<keyword evidence="4" id="KW-1185">Reference proteome</keyword>
<dbReference type="GO" id="GO:0009245">
    <property type="term" value="P:lipid A biosynthetic process"/>
    <property type="evidence" value="ECO:0007669"/>
    <property type="project" value="TreeGrafter"/>
</dbReference>
<evidence type="ECO:0000313" key="4">
    <source>
        <dbReference type="Proteomes" id="UP000682134"/>
    </source>
</evidence>
<keyword evidence="1" id="KW-0812">Transmembrane</keyword>
<dbReference type="PANTHER" id="PTHR31302:SF25">
    <property type="entry name" value="PHOSPHOESTERASE"/>
    <property type="match status" value="1"/>
</dbReference>
<protein>
    <submittedName>
        <fullName evidence="3">Metallophosphoesterase</fullName>
    </submittedName>
</protein>
<evidence type="ECO:0000313" key="3">
    <source>
        <dbReference type="EMBL" id="MBP0724725.1"/>
    </source>
</evidence>
<organism evidence="3 4">
    <name type="scientific">Gottfriedia endophytica</name>
    <dbReference type="NCBI Taxonomy" id="2820819"/>
    <lineage>
        <taxon>Bacteria</taxon>
        <taxon>Bacillati</taxon>
        <taxon>Bacillota</taxon>
        <taxon>Bacilli</taxon>
        <taxon>Bacillales</taxon>
        <taxon>Bacillaceae</taxon>
        <taxon>Gottfriedia</taxon>
    </lineage>
</organism>
<evidence type="ECO:0000256" key="1">
    <source>
        <dbReference type="SAM" id="Phobius"/>
    </source>
</evidence>
<dbReference type="PANTHER" id="PTHR31302">
    <property type="entry name" value="TRANSMEMBRANE PROTEIN WITH METALLOPHOSPHOESTERASE DOMAIN-RELATED"/>
    <property type="match status" value="1"/>
</dbReference>
<dbReference type="InterPro" id="IPR051158">
    <property type="entry name" value="Metallophosphoesterase_sf"/>
</dbReference>
<sequence length="289" mass="33264">MKKIKKYFFFCFAFIIIYAFFIEPSFVWTKKYTIKSTLYHSNHSMTIVQFSDTHLRNQHDVNHLKIVVKKINKINSDIVIFTGDLISDIRKFSYAKEVNKLLLSIHAKYKKFAIYGNHDHGGYFTEAYEKLLLDSDFIVLKNNIKTLYINSQKVSFIGIDDYMLGKREINSTLSKIEKNSFSIALVHEPDVAKYILHYPVSLQLSGHSHGGQFPFPFSPTLFMPPFAKNYYKGKYVLKNNSLPANEFTTLIVNNGIGTSKIPFRFLTPPELTIIEVKTKSGTNLVTSGR</sequence>
<dbReference type="GO" id="GO:0008758">
    <property type="term" value="F:UDP-2,3-diacylglucosamine hydrolase activity"/>
    <property type="evidence" value="ECO:0007669"/>
    <property type="project" value="TreeGrafter"/>
</dbReference>
<dbReference type="GO" id="GO:0016020">
    <property type="term" value="C:membrane"/>
    <property type="evidence" value="ECO:0007669"/>
    <property type="project" value="GOC"/>
</dbReference>
<gene>
    <name evidence="3" type="ORF">J5Y03_05925</name>
</gene>
<comment type="caution">
    <text evidence="3">The sequence shown here is derived from an EMBL/GenBank/DDBJ whole genome shotgun (WGS) entry which is preliminary data.</text>
</comment>
<dbReference type="Proteomes" id="UP000682134">
    <property type="component" value="Unassembled WGS sequence"/>
</dbReference>
<name>A0A940NND2_9BACI</name>
<feature type="domain" description="Calcineurin-like phosphoesterase" evidence="2">
    <location>
        <begin position="45"/>
        <end position="210"/>
    </location>
</feature>
<feature type="transmembrane region" description="Helical" evidence="1">
    <location>
        <begin position="7"/>
        <end position="28"/>
    </location>
</feature>
<accession>A0A940NND2</accession>
<dbReference type="AlphaFoldDB" id="A0A940NND2"/>
<dbReference type="Pfam" id="PF00149">
    <property type="entry name" value="Metallophos"/>
    <property type="match status" value="1"/>
</dbReference>
<dbReference type="RefSeq" id="WP_209403537.1">
    <property type="nucleotide sequence ID" value="NZ_JAGIYQ010000003.1"/>
</dbReference>
<dbReference type="SUPFAM" id="SSF56300">
    <property type="entry name" value="Metallo-dependent phosphatases"/>
    <property type="match status" value="1"/>
</dbReference>
<dbReference type="CDD" id="cd07385">
    <property type="entry name" value="MPP_YkuE_C"/>
    <property type="match status" value="1"/>
</dbReference>
<dbReference type="EMBL" id="JAGIYQ010000003">
    <property type="protein sequence ID" value="MBP0724725.1"/>
    <property type="molecule type" value="Genomic_DNA"/>
</dbReference>
<keyword evidence="1" id="KW-1133">Transmembrane helix</keyword>
<dbReference type="InterPro" id="IPR004843">
    <property type="entry name" value="Calcineurin-like_PHP"/>
</dbReference>
<reference evidence="3" key="1">
    <citation type="submission" date="2021-04" db="EMBL/GenBank/DDBJ databases">
        <title>Genome seq and assembly of Bacillus sp.</title>
        <authorList>
            <person name="Chhetri G."/>
        </authorList>
    </citation>
    <scope>NUCLEOTIDE SEQUENCE</scope>
    <source>
        <strain evidence="3">RG28</strain>
    </source>
</reference>